<keyword evidence="2" id="KW-1133">Transmembrane helix</keyword>
<dbReference type="EMBL" id="CACSHJ010000087">
    <property type="protein sequence ID" value="CAA0250785.1"/>
    <property type="molecule type" value="Genomic_DNA"/>
</dbReference>
<dbReference type="Proteomes" id="UP000078284">
    <property type="component" value="Chromosome 1"/>
</dbReference>
<evidence type="ECO:0000313" key="5">
    <source>
        <dbReference type="EMBL" id="CAA0250785.1"/>
    </source>
</evidence>
<keyword evidence="3" id="KW-0732">Signal</keyword>
<dbReference type="EMBL" id="LUHQ01000001">
    <property type="protein sequence ID" value="OAP13478.1"/>
    <property type="molecule type" value="Genomic_DNA"/>
</dbReference>
<feature type="signal peptide" evidence="3">
    <location>
        <begin position="1"/>
        <end position="19"/>
    </location>
</feature>
<protein>
    <recommendedName>
        <fullName evidence="11">Myosin heavy chain-like protein</fullName>
    </recommendedName>
</protein>
<sequence>MGLHLAALFFIISPLFVFSSQVQQQIGSNQNLINDLDSAKLRISQLEAVLEATIQKLDGKTLYLKEREKLIQVAETQILDLQSASYIDKSGLPLVQKRISELEEEVKLLWAALRTTNFELHVLEDKAREAKNKLKAKALEVEQMTEVVTEQWIQVQHLEQMREFNNRRHHTPSRCPFVKLMSDIQRKHLPKVDEAFDIHWKGKKVLSVQPYLTKALSQLKSLWAAVTKYHHQLQGFIEHEMERTEITAALANREVVFFMASALITFPVFGAWMLLSS</sequence>
<dbReference type="Proteomes" id="UP000434276">
    <property type="component" value="Unassembled WGS sequence"/>
</dbReference>
<dbReference type="PANTHER" id="PTHR34360:SF2">
    <property type="entry name" value="MYOSIN HEAVY CHAIN-LIKE PROTEIN"/>
    <property type="match status" value="1"/>
</dbReference>
<reference evidence="6" key="2">
    <citation type="submission" date="2016-03" db="EMBL/GenBank/DDBJ databases">
        <title>Full-length assembly of Arabidopsis thaliana Ler reveals the complement of translocations and inversions.</title>
        <authorList>
            <person name="Zapata L."/>
            <person name="Schneeberger K."/>
            <person name="Ossowski S."/>
        </authorList>
    </citation>
    <scope>NUCLEOTIDE SEQUENCE [LARGE SCALE GENOMIC DNA]</scope>
    <source>
        <tissue evidence="6">Leaf</tissue>
    </source>
</reference>
<reference evidence="8" key="1">
    <citation type="journal article" date="2016" name="Proc. Natl. Acad. Sci. U.S.A.">
        <title>Chromosome-level assembly of Arabidopsis thaliana Ler reveals the extent of translocation and inversion polymorphisms.</title>
        <authorList>
            <person name="Zapata L."/>
            <person name="Ding J."/>
            <person name="Willing E.M."/>
            <person name="Hartwig B."/>
            <person name="Bezdan D."/>
            <person name="Jiao W.B."/>
            <person name="Patel V."/>
            <person name="Velikkakam James G."/>
            <person name="Koornneef M."/>
            <person name="Ossowski S."/>
            <person name="Schneeberger K."/>
        </authorList>
    </citation>
    <scope>NUCLEOTIDE SEQUENCE [LARGE SCALE GENOMIC DNA]</scope>
    <source>
        <strain evidence="8">cv. Landsberg erecta</strain>
    </source>
</reference>
<dbReference type="ExpressionAtlas" id="A0A384LF50">
    <property type="expression patterns" value="baseline and differential"/>
</dbReference>
<dbReference type="Proteomes" id="UP000426265">
    <property type="component" value="Unassembled WGS sequence"/>
</dbReference>
<feature type="coiled-coil region" evidence="1">
    <location>
        <begin position="113"/>
        <end position="147"/>
    </location>
</feature>
<dbReference type="SMR" id="A0A384LF50"/>
<gene>
    <name evidence="4" type="ordered locus">At1g28410</name>
    <name evidence="6" type="ordered locus">AXX17_At1g28880</name>
    <name evidence="7" type="ORF">AN1_LOCUS2910</name>
    <name evidence="5" type="ORF">C24_LOCUS2813</name>
</gene>
<dbReference type="EMBL" id="CACRSJ010000104">
    <property type="protein sequence ID" value="VYS47418.1"/>
    <property type="molecule type" value="Genomic_DNA"/>
</dbReference>
<organism evidence="6 8">
    <name type="scientific">Arabidopsis thaliana</name>
    <name type="common">Mouse-ear cress</name>
    <dbReference type="NCBI Taxonomy" id="3702"/>
    <lineage>
        <taxon>Eukaryota</taxon>
        <taxon>Viridiplantae</taxon>
        <taxon>Streptophyta</taxon>
        <taxon>Embryophyta</taxon>
        <taxon>Tracheophyta</taxon>
        <taxon>Spermatophyta</taxon>
        <taxon>Magnoliopsida</taxon>
        <taxon>eudicotyledons</taxon>
        <taxon>Gunneridae</taxon>
        <taxon>Pentapetalae</taxon>
        <taxon>rosids</taxon>
        <taxon>malvids</taxon>
        <taxon>Brassicales</taxon>
        <taxon>Brassicaceae</taxon>
        <taxon>Camelineae</taxon>
        <taxon>Arabidopsis</taxon>
    </lineage>
</organism>
<evidence type="ECO:0008006" key="11">
    <source>
        <dbReference type="Google" id="ProtNLM"/>
    </source>
</evidence>
<dbReference type="Araport" id="AT1G28410"/>
<dbReference type="KEGG" id="ath:AT1G28410"/>
<evidence type="ECO:0000256" key="2">
    <source>
        <dbReference type="SAM" id="Phobius"/>
    </source>
</evidence>
<proteinExistence type="predicted"/>
<dbReference type="PANTHER" id="PTHR34360">
    <property type="entry name" value="OS08G0519400 PROTEIN"/>
    <property type="match status" value="1"/>
</dbReference>
<evidence type="ECO:0000256" key="3">
    <source>
        <dbReference type="SAM" id="SignalP"/>
    </source>
</evidence>
<dbReference type="GeneID" id="839739"/>
<keyword evidence="1" id="KW-0175">Coiled coil</keyword>
<evidence type="ECO:0000256" key="1">
    <source>
        <dbReference type="SAM" id="Coils"/>
    </source>
</evidence>
<feature type="chain" id="PRO_5038231041" description="Myosin heavy chain-like protein" evidence="3">
    <location>
        <begin position="20"/>
        <end position="277"/>
    </location>
</feature>
<keyword evidence="2" id="KW-0472">Membrane</keyword>
<dbReference type="OrthoDB" id="679141at2759"/>
<evidence type="ECO:0000313" key="10">
    <source>
        <dbReference type="Proteomes" id="UP000434276"/>
    </source>
</evidence>
<evidence type="ECO:0000313" key="8">
    <source>
        <dbReference type="Proteomes" id="UP000078284"/>
    </source>
</evidence>
<evidence type="ECO:0000313" key="4">
    <source>
        <dbReference type="Araport" id="AT1G28410"/>
    </source>
</evidence>
<evidence type="ECO:0000313" key="6">
    <source>
        <dbReference type="EMBL" id="OAP13478.1"/>
    </source>
</evidence>
<name>A0A384LF50_ARATH</name>
<feature type="coiled-coil region" evidence="1">
    <location>
        <begin position="29"/>
        <end position="84"/>
    </location>
</feature>
<evidence type="ECO:0000313" key="7">
    <source>
        <dbReference type="EMBL" id="VYS47418.1"/>
    </source>
</evidence>
<dbReference type="OMA" id="FPLMSAW"/>
<reference evidence="5 10" key="3">
    <citation type="submission" date="2019-12" db="EMBL/GenBank/DDBJ databases">
        <authorList>
            <person name="Jiao W.-B."/>
            <person name="Schneeberger K."/>
        </authorList>
    </citation>
    <scope>NUCLEOTIDE SEQUENCE [LARGE SCALE GENOMIC DNA]</scope>
    <source>
        <strain evidence="9">cv. An-1</strain>
        <strain evidence="10">cv. C24</strain>
    </source>
</reference>
<feature type="transmembrane region" description="Helical" evidence="2">
    <location>
        <begin position="255"/>
        <end position="275"/>
    </location>
</feature>
<accession>A0A384LF50</accession>
<keyword evidence="2" id="KW-0812">Transmembrane</keyword>
<dbReference type="AlphaFoldDB" id="A0A384LF50"/>
<evidence type="ECO:0000313" key="9">
    <source>
        <dbReference type="Proteomes" id="UP000426265"/>
    </source>
</evidence>